<dbReference type="Proteomes" id="UP001061991">
    <property type="component" value="Plasmid p_unnamed3"/>
</dbReference>
<keyword evidence="1" id="KW-0413">Isomerase</keyword>
<evidence type="ECO:0000313" key="2">
    <source>
        <dbReference type="Proteomes" id="UP001061991"/>
    </source>
</evidence>
<gene>
    <name evidence="1" type="ORF">N8E88_04090</name>
</gene>
<proteinExistence type="predicted"/>
<sequence>METTRTELVGTPQVVSQIDPTRPNWMEIDLGALDHNFHSLRKILGPDVRIHPSVKSAAYGLGVSEIARRLVSLGAETISCGSYEDARAVRGAGLADIGVVVFGSTLPAGIPSYLALDVMPTVHNFEIAEAVSSYASRPSRVYIKVDAGWGRLGFPIWRAEQAILRVARMQNIVIEGIYTHLPFSNAEGACWAQERTTLFDELIERLRKKGLSVPVTQARSSSGVLYGIKDKCNAVAPGSILYGKPSLADGVVDFSDFKSILVSIRSHLIHVSPDAADKTPGVFSRFAHQVTGATGVIPFGRKDGNRAPRPGQTACMIVKGVKVPVLSISSEQAVLDLSSVSDPKAGDEVIILGRSETEEITLADLARWQDTSMNDVLLMMRGRMPLLITK</sequence>
<protein>
    <submittedName>
        <fullName evidence="1">Alanine racemase</fullName>
        <ecNumber evidence="1">5.1.1.1</ecNumber>
    </submittedName>
</protein>
<dbReference type="EC" id="5.1.1.1" evidence="1"/>
<name>A0ACD4CVA2_9HYPH</name>
<keyword evidence="1" id="KW-0614">Plasmid</keyword>
<dbReference type="EMBL" id="CP104970">
    <property type="protein sequence ID" value="UXN57522.1"/>
    <property type="molecule type" value="Genomic_DNA"/>
</dbReference>
<geneLocation type="plasmid" evidence="1 2">
    <name>p_unnamed3</name>
</geneLocation>
<keyword evidence="2" id="KW-1185">Reference proteome</keyword>
<evidence type="ECO:0000313" key="1">
    <source>
        <dbReference type="EMBL" id="UXN57522.1"/>
    </source>
</evidence>
<accession>A0ACD4CVA2</accession>
<organism evidence="1 2">
    <name type="scientific">Phyllobacterium zundukense</name>
    <dbReference type="NCBI Taxonomy" id="1867719"/>
    <lineage>
        <taxon>Bacteria</taxon>
        <taxon>Pseudomonadati</taxon>
        <taxon>Pseudomonadota</taxon>
        <taxon>Alphaproteobacteria</taxon>
        <taxon>Hyphomicrobiales</taxon>
        <taxon>Phyllobacteriaceae</taxon>
        <taxon>Phyllobacterium</taxon>
    </lineage>
</organism>
<reference evidence="1" key="1">
    <citation type="submission" date="2022-09" db="EMBL/GenBank/DDBJ databases">
        <title>Interaction between co-microsymbionts with complementary sets of symbiotic genes in legume-rhizobium systems.</title>
        <authorList>
            <person name="Safronova V."/>
            <person name="Sazanova A."/>
            <person name="Afonin A."/>
            <person name="Chirak E."/>
        </authorList>
    </citation>
    <scope>NUCLEOTIDE SEQUENCE</scope>
    <source>
        <strain evidence="1">A18/3m</strain>
    </source>
</reference>